<dbReference type="Gene3D" id="3.30.2090.10">
    <property type="entry name" value="Multidrug efflux transporter AcrB TolC docking domain, DN and DC subdomains"/>
    <property type="match status" value="2"/>
</dbReference>
<keyword evidence="2" id="KW-0812">Transmembrane</keyword>
<dbReference type="SUPFAM" id="SSF82693">
    <property type="entry name" value="Multidrug efflux transporter AcrB pore domain, PN1, PN2, PC1 and PC2 subdomains"/>
    <property type="match status" value="3"/>
</dbReference>
<dbReference type="Proteomes" id="UP000231092">
    <property type="component" value="Unassembled WGS sequence"/>
</dbReference>
<dbReference type="Gene3D" id="3.30.70.1320">
    <property type="entry name" value="Multidrug efflux transporter AcrB pore domain like"/>
    <property type="match status" value="1"/>
</dbReference>
<gene>
    <name evidence="3" type="ORF">H171_2456</name>
</gene>
<dbReference type="Gene3D" id="3.30.70.1440">
    <property type="entry name" value="Multidrug efflux transporter AcrB pore domain"/>
    <property type="match status" value="1"/>
</dbReference>
<dbReference type="InterPro" id="IPR001036">
    <property type="entry name" value="Acrflvin-R"/>
</dbReference>
<dbReference type="GO" id="GO:0042910">
    <property type="term" value="F:xenobiotic transmembrane transporter activity"/>
    <property type="evidence" value="ECO:0007669"/>
    <property type="project" value="TreeGrafter"/>
</dbReference>
<dbReference type="Gene3D" id="3.30.70.1430">
    <property type="entry name" value="Multidrug efflux transporter AcrB pore domain"/>
    <property type="match status" value="2"/>
</dbReference>
<feature type="transmembrane region" description="Helical" evidence="2">
    <location>
        <begin position="944"/>
        <end position="963"/>
    </location>
</feature>
<feature type="transmembrane region" description="Helical" evidence="2">
    <location>
        <begin position="464"/>
        <end position="490"/>
    </location>
</feature>
<dbReference type="SUPFAM" id="SSF82714">
    <property type="entry name" value="Multidrug efflux transporter AcrB TolC docking domain, DN and DC subdomains"/>
    <property type="match status" value="2"/>
</dbReference>
<dbReference type="PANTHER" id="PTHR32063:SF0">
    <property type="entry name" value="SWARMING MOTILITY PROTEIN SWRC"/>
    <property type="match status" value="1"/>
</dbReference>
<feature type="transmembrane region" description="Helical" evidence="2">
    <location>
        <begin position="897"/>
        <end position="918"/>
    </location>
</feature>
<evidence type="ECO:0000256" key="1">
    <source>
        <dbReference type="SAM" id="MobiDB-lite"/>
    </source>
</evidence>
<name>A0A2M8Z650_9FIRM</name>
<dbReference type="Gene3D" id="1.20.1640.10">
    <property type="entry name" value="Multidrug efflux transporter AcrB transmembrane domain"/>
    <property type="match status" value="2"/>
</dbReference>
<feature type="transmembrane region" description="Helical" evidence="2">
    <location>
        <begin position="357"/>
        <end position="377"/>
    </location>
</feature>
<protein>
    <submittedName>
        <fullName evidence="3">HAE1 family hydrophobic/amphiphilic exporter-1</fullName>
    </submittedName>
</protein>
<keyword evidence="2" id="KW-0472">Membrane</keyword>
<feature type="transmembrane region" description="Helical" evidence="2">
    <location>
        <begin position="975"/>
        <end position="998"/>
    </location>
</feature>
<dbReference type="AlphaFoldDB" id="A0A2M8Z650"/>
<dbReference type="SUPFAM" id="SSF82866">
    <property type="entry name" value="Multidrug efflux transporter AcrB transmembrane domain"/>
    <property type="match status" value="2"/>
</dbReference>
<feature type="region of interest" description="Disordered" evidence="1">
    <location>
        <begin position="1002"/>
        <end position="1025"/>
    </location>
</feature>
<accession>A0A2M8Z650</accession>
<feature type="transmembrane region" description="Helical" evidence="2">
    <location>
        <begin position="869"/>
        <end position="891"/>
    </location>
</feature>
<dbReference type="Pfam" id="PF00873">
    <property type="entry name" value="ACR_tran"/>
    <property type="match status" value="1"/>
</dbReference>
<dbReference type="OrthoDB" id="9757876at2"/>
<reference evidence="3 4" key="1">
    <citation type="submission" date="2017-11" db="EMBL/GenBank/DDBJ databases">
        <title>Understudied soil microbes with underappreciated capabilities: Untangling the Clostridium saccharolyticum group.</title>
        <authorList>
            <person name="Leschine S."/>
        </authorList>
    </citation>
    <scope>NUCLEOTIDE SEQUENCE [LARGE SCALE GENOMIC DNA]</scope>
    <source>
        <strain evidence="3 4">18A</strain>
    </source>
</reference>
<dbReference type="PANTHER" id="PTHR32063">
    <property type="match status" value="1"/>
</dbReference>
<organism evidence="3 4">
    <name type="scientific">[Clostridium] celerecrescens 18A</name>
    <dbReference type="NCBI Taxonomy" id="1286362"/>
    <lineage>
        <taxon>Bacteria</taxon>
        <taxon>Bacillati</taxon>
        <taxon>Bacillota</taxon>
        <taxon>Clostridia</taxon>
        <taxon>Lachnospirales</taxon>
        <taxon>Lachnospiraceae</taxon>
        <taxon>Lacrimispora</taxon>
    </lineage>
</organism>
<dbReference type="GO" id="GO:0005886">
    <property type="term" value="C:plasma membrane"/>
    <property type="evidence" value="ECO:0007669"/>
    <property type="project" value="TreeGrafter"/>
</dbReference>
<proteinExistence type="predicted"/>
<evidence type="ECO:0000313" key="3">
    <source>
        <dbReference type="EMBL" id="PJJ28934.1"/>
    </source>
</evidence>
<sequence>MNNLTKIVLKRPVTIIMCLLCLVVFGISSVKDSRQELTPEMSMPMLMVVTAYPGAQPKDVDELIGKEIESAVGSLSGIKKVTSKSSENRSTVTLQYEYGTDLDKAYDDLKKKIDGISANLPEDSKVPVVMELDMASTADIALVVSGRDTENQYDYVKQDIVPEFEKLSNAAEVSIAGGSEDYIKVELNMEKMQQYKLSMSSVANDISASDVKMPGGTVEVGRKKAAISSRLKFDTEDSLQDIPLTVPGNNIVYLGDIASIYTTSEKEGSIARYNGNNTVSLSISKQQSSTAAELSKEVKNAIKALESVNPELDIQMIHDSSEDIMASLFSIAETVVLGIIISMIVIWLFFGDLKASLIVGSSIPVSILAALILMKLMDYSLNMLTLAALSMGVGMMVDNSIVVMESCFRVTAQEKKEFIDYFMDALKGSEIVAASVFGSTLTTCVVFLPLALLSGMAGQMFKPLGFTIVFCMGASLISAITIVPLCYLIYKPEEARAPLSTPVQKLQEAYRTIIRYILPKKKTVMTVSILLLLVSFLMAGQLKVSLITADDQGQLAITVNMVPGLKTNEVDELLEKVEDAFSDYDEMDSYITSYGGSGVSAGSSASILVYLKDNRKISTEQTVDIFKEKLSHVSDCNITVEENSYANMNSSGDSYELNIKSANYDQLKRTSEELVSKLMVRPELTRIHSSIENSAPVVEVTVDPVKAKAKGISPSSIGHSVYQAINGVNAKSIEVDGDDVEVKVQYMEGEFKTMDQIRNMTLSLSNGGFAALNDVAELSFQDSPASITREDKQYVVTITGDYTSAAEKNTKSMINSEVVAPNINPIVSIGASAIDETTTEELTSLLTAISLAIFLVFVVMSAQFESPRFSFMVMTTIPFSLIGAFGLLFFAGCELSMVVMLGFLMLVGTVVNSGILYVDTVNQYKEEMPLEEAMIEAGATRLRPILMTTLTTVLSMIPMALALGHSGEMMQGLAIVNIGGLTASTVLSLLMLPVYYNIMSKKGEKERKKRERSEKEAKKLTSKEF</sequence>
<evidence type="ECO:0000313" key="4">
    <source>
        <dbReference type="Proteomes" id="UP000231092"/>
    </source>
</evidence>
<dbReference type="InterPro" id="IPR027463">
    <property type="entry name" value="AcrB_DN_DC_subdom"/>
</dbReference>
<feature type="transmembrane region" description="Helical" evidence="2">
    <location>
        <begin position="842"/>
        <end position="862"/>
    </location>
</feature>
<feature type="transmembrane region" description="Helical" evidence="2">
    <location>
        <begin position="324"/>
        <end position="350"/>
    </location>
</feature>
<keyword evidence="2" id="KW-1133">Transmembrane helix</keyword>
<dbReference type="EMBL" id="PGET01000001">
    <property type="protein sequence ID" value="PJJ28934.1"/>
    <property type="molecule type" value="Genomic_DNA"/>
</dbReference>
<feature type="transmembrane region" description="Helical" evidence="2">
    <location>
        <begin position="523"/>
        <end position="542"/>
    </location>
</feature>
<dbReference type="RefSeq" id="WP_100305382.1">
    <property type="nucleotide sequence ID" value="NZ_PGET01000001.1"/>
</dbReference>
<dbReference type="PRINTS" id="PR00702">
    <property type="entry name" value="ACRIFLAVINRP"/>
</dbReference>
<evidence type="ECO:0000256" key="2">
    <source>
        <dbReference type="SAM" id="Phobius"/>
    </source>
</evidence>
<feature type="transmembrane region" description="Helical" evidence="2">
    <location>
        <begin position="383"/>
        <end position="410"/>
    </location>
</feature>
<feature type="transmembrane region" description="Helical" evidence="2">
    <location>
        <begin position="431"/>
        <end position="452"/>
    </location>
</feature>
<comment type="caution">
    <text evidence="3">The sequence shown here is derived from an EMBL/GenBank/DDBJ whole genome shotgun (WGS) entry which is preliminary data.</text>
</comment>